<protein>
    <submittedName>
        <fullName evidence="1">Uncharacterized protein</fullName>
    </submittedName>
</protein>
<keyword evidence="2" id="KW-1185">Reference proteome</keyword>
<gene>
    <name evidence="1" type="ORF">Syun_009179</name>
</gene>
<dbReference type="Proteomes" id="UP001420932">
    <property type="component" value="Unassembled WGS sequence"/>
</dbReference>
<dbReference type="EMBL" id="JBBNAF010000004">
    <property type="protein sequence ID" value="KAK9150870.1"/>
    <property type="molecule type" value="Genomic_DNA"/>
</dbReference>
<organism evidence="1 2">
    <name type="scientific">Stephania yunnanensis</name>
    <dbReference type="NCBI Taxonomy" id="152371"/>
    <lineage>
        <taxon>Eukaryota</taxon>
        <taxon>Viridiplantae</taxon>
        <taxon>Streptophyta</taxon>
        <taxon>Embryophyta</taxon>
        <taxon>Tracheophyta</taxon>
        <taxon>Spermatophyta</taxon>
        <taxon>Magnoliopsida</taxon>
        <taxon>Ranunculales</taxon>
        <taxon>Menispermaceae</taxon>
        <taxon>Menispermoideae</taxon>
        <taxon>Cissampelideae</taxon>
        <taxon>Stephania</taxon>
    </lineage>
</organism>
<name>A0AAP0KGN6_9MAGN</name>
<accession>A0AAP0KGN6</accession>
<comment type="caution">
    <text evidence="1">The sequence shown here is derived from an EMBL/GenBank/DDBJ whole genome shotgun (WGS) entry which is preliminary data.</text>
</comment>
<reference evidence="1 2" key="1">
    <citation type="submission" date="2024-01" db="EMBL/GenBank/DDBJ databases">
        <title>Genome assemblies of Stephania.</title>
        <authorList>
            <person name="Yang L."/>
        </authorList>
    </citation>
    <scope>NUCLEOTIDE SEQUENCE [LARGE SCALE GENOMIC DNA]</scope>
    <source>
        <strain evidence="1">YNDBR</strain>
        <tissue evidence="1">Leaf</tissue>
    </source>
</reference>
<proteinExistence type="predicted"/>
<evidence type="ECO:0000313" key="2">
    <source>
        <dbReference type="Proteomes" id="UP001420932"/>
    </source>
</evidence>
<sequence length="247" mass="27560">MTTRVLNVKIVGDLKVKKKVVVQGNVIDENEKVSTVEFFITRIHEFDIVNDLIPVRPFQIEKEFQLPVKAIGYYLVAKYITTAVAGKFGIPVYTVSNDLVQNDSRDKIIQEVEIHVLLVTKVYNAEKEACGTLAYRILAYTANNHGVMLNDGISAIVKFGDFLASRACVALASLRNTEGIVTAPILFAMEEFPQLRTVVDRSFDDPVNVDLLSVGDQGCLTNAFSKGEQLWNDVQMIHGRKPIELNE</sequence>
<evidence type="ECO:0000313" key="1">
    <source>
        <dbReference type="EMBL" id="KAK9150870.1"/>
    </source>
</evidence>
<dbReference type="AlphaFoldDB" id="A0AAP0KGN6"/>